<accession>A0A0F9HB20</accession>
<dbReference type="AlphaFoldDB" id="A0A0F9HB20"/>
<proteinExistence type="predicted"/>
<comment type="caution">
    <text evidence="1">The sequence shown here is derived from an EMBL/GenBank/DDBJ whole genome shotgun (WGS) entry which is preliminary data.</text>
</comment>
<protein>
    <submittedName>
        <fullName evidence="1">Uncharacterized protein</fullName>
    </submittedName>
</protein>
<name>A0A0F9HB20_9ZZZZ</name>
<reference evidence="1" key="1">
    <citation type="journal article" date="2015" name="Nature">
        <title>Complex archaea that bridge the gap between prokaryotes and eukaryotes.</title>
        <authorList>
            <person name="Spang A."/>
            <person name="Saw J.H."/>
            <person name="Jorgensen S.L."/>
            <person name="Zaremba-Niedzwiedzka K."/>
            <person name="Martijn J."/>
            <person name="Lind A.E."/>
            <person name="van Eijk R."/>
            <person name="Schleper C."/>
            <person name="Guy L."/>
            <person name="Ettema T.J."/>
        </authorList>
    </citation>
    <scope>NUCLEOTIDE SEQUENCE</scope>
</reference>
<organism evidence="1">
    <name type="scientific">marine sediment metagenome</name>
    <dbReference type="NCBI Taxonomy" id="412755"/>
    <lineage>
        <taxon>unclassified sequences</taxon>
        <taxon>metagenomes</taxon>
        <taxon>ecological metagenomes</taxon>
    </lineage>
</organism>
<dbReference type="EMBL" id="LAZR01017476">
    <property type="protein sequence ID" value="KKM00252.1"/>
    <property type="molecule type" value="Genomic_DNA"/>
</dbReference>
<sequence>MKPCDCIAGGMVDNQSTGEVVVKIPDHIFPRTHRQNQMVSIDGCIAYVIEALWELDIATLGCCCGHNKANPTVIVSDAASLGECDWILEEIAKLDAREWEVCQWRKVGDIAKLVIHERTE</sequence>
<gene>
    <name evidence="1" type="ORF">LCGC14_1806250</name>
</gene>
<evidence type="ECO:0000313" key="1">
    <source>
        <dbReference type="EMBL" id="KKM00252.1"/>
    </source>
</evidence>